<keyword evidence="5 6" id="KW-0012">Acyltransferase</keyword>
<dbReference type="InterPro" id="IPR016181">
    <property type="entry name" value="Acyl_CoA_acyltransferase"/>
</dbReference>
<evidence type="ECO:0000313" key="6">
    <source>
        <dbReference type="EMBL" id="WRQ87157.1"/>
    </source>
</evidence>
<dbReference type="InterPro" id="IPR052351">
    <property type="entry name" value="Ornithine_N-alpha-AT"/>
</dbReference>
<dbReference type="PANTHER" id="PTHR37323:SF1">
    <property type="entry name" value="L-ORNITHINE N(ALPHA)-ACYLTRANSFERASE"/>
    <property type="match status" value="1"/>
</dbReference>
<accession>A0ABZ1C748</accession>
<dbReference type="EMBL" id="CP139781">
    <property type="protein sequence ID" value="WRQ87157.1"/>
    <property type="molecule type" value="Genomic_DNA"/>
</dbReference>
<keyword evidence="3 6" id="KW-0808">Transferase</keyword>
<dbReference type="EC" id="2.3.1.-" evidence="6"/>
<keyword evidence="4" id="KW-0443">Lipid metabolism</keyword>
<dbReference type="Pfam" id="PF13444">
    <property type="entry name" value="Acetyltransf_5"/>
    <property type="match status" value="1"/>
</dbReference>
<keyword evidence="2" id="KW-0444">Lipid biosynthesis</keyword>
<keyword evidence="7" id="KW-1185">Reference proteome</keyword>
<sequence>MKTIAAPIEVETERYVLRMGTGAEDLAAAQRLRFEVFNLELQRGLVESYASGRDEDRFDAVCDLMLVMERDSGAVVGTYRMQTGLSAAQHLGYYSGAQFDLSPMEPARHQILELGRACVAEAHRNQTVIGLLWKGIARYAQAHGARYLVGCSSLISQDAGAGMGTYEQLAKRYLVEEPWRTRPLADHRCDVPASEPAKVPKLMAAYLMLGARICGEPSLHREFGTIEFLTWLDLDGLAPRVARKFLG</sequence>
<comment type="pathway">
    <text evidence="1">Lipid metabolism.</text>
</comment>
<evidence type="ECO:0000256" key="3">
    <source>
        <dbReference type="ARBA" id="ARBA00022679"/>
    </source>
</evidence>
<dbReference type="RefSeq" id="WP_221029429.1">
    <property type="nucleotide sequence ID" value="NZ_CP139781.1"/>
</dbReference>
<dbReference type="PANTHER" id="PTHR37323">
    <property type="entry name" value="GCN5-RELATED N-ACETYLTRANSFERASE"/>
    <property type="match status" value="1"/>
</dbReference>
<reference evidence="6 7" key="2">
    <citation type="submission" date="2023-12" db="EMBL/GenBank/DDBJ databases">
        <title>Description of an unclassified Opitutus bacterium of Verrucomicrobiota.</title>
        <authorList>
            <person name="Zhang D.-F."/>
        </authorList>
    </citation>
    <scope>NUCLEOTIDE SEQUENCE [LARGE SCALE GENOMIC DNA]</scope>
    <source>
        <strain evidence="6 7">WL0086</strain>
    </source>
</reference>
<organism evidence="6 7">
    <name type="scientific">Actomonas aquatica</name>
    <dbReference type="NCBI Taxonomy" id="2866162"/>
    <lineage>
        <taxon>Bacteria</taxon>
        <taxon>Pseudomonadati</taxon>
        <taxon>Verrucomicrobiota</taxon>
        <taxon>Opitutia</taxon>
        <taxon>Opitutales</taxon>
        <taxon>Opitutaceae</taxon>
        <taxon>Actomonas</taxon>
    </lineage>
</organism>
<proteinExistence type="predicted"/>
<evidence type="ECO:0000256" key="1">
    <source>
        <dbReference type="ARBA" id="ARBA00005189"/>
    </source>
</evidence>
<evidence type="ECO:0000256" key="5">
    <source>
        <dbReference type="ARBA" id="ARBA00023315"/>
    </source>
</evidence>
<evidence type="ECO:0000313" key="7">
    <source>
        <dbReference type="Proteomes" id="UP000738431"/>
    </source>
</evidence>
<dbReference type="Proteomes" id="UP000738431">
    <property type="component" value="Chromosome"/>
</dbReference>
<dbReference type="GO" id="GO:0016746">
    <property type="term" value="F:acyltransferase activity"/>
    <property type="evidence" value="ECO:0007669"/>
    <property type="project" value="UniProtKB-KW"/>
</dbReference>
<gene>
    <name evidence="6" type="ORF">K1X11_020285</name>
</gene>
<dbReference type="Gene3D" id="3.40.630.30">
    <property type="match status" value="1"/>
</dbReference>
<evidence type="ECO:0000256" key="4">
    <source>
        <dbReference type="ARBA" id="ARBA00023098"/>
    </source>
</evidence>
<name>A0ABZ1C748_9BACT</name>
<protein>
    <submittedName>
        <fullName evidence="6">GNAT family N-acyltransferase</fullName>
        <ecNumber evidence="6">2.3.1.-</ecNumber>
    </submittedName>
</protein>
<dbReference type="SUPFAM" id="SSF55729">
    <property type="entry name" value="Acyl-CoA N-acyltransferases (Nat)"/>
    <property type="match status" value="1"/>
</dbReference>
<reference evidence="6 7" key="1">
    <citation type="submission" date="2021-08" db="EMBL/GenBank/DDBJ databases">
        <authorList>
            <person name="Zhang D."/>
            <person name="Zhang A."/>
            <person name="Wang L."/>
        </authorList>
    </citation>
    <scope>NUCLEOTIDE SEQUENCE [LARGE SCALE GENOMIC DNA]</scope>
    <source>
        <strain evidence="6 7">WL0086</strain>
    </source>
</reference>
<evidence type="ECO:0000256" key="2">
    <source>
        <dbReference type="ARBA" id="ARBA00022516"/>
    </source>
</evidence>